<feature type="active site" description="Nucleophile" evidence="6">
    <location>
        <position position="399"/>
    </location>
</feature>
<dbReference type="Gene3D" id="3.20.20.80">
    <property type="entry name" value="Glycosidases"/>
    <property type="match status" value="1"/>
</dbReference>
<dbReference type="Gene3D" id="2.60.40.10">
    <property type="entry name" value="Immunoglobulins"/>
    <property type="match status" value="1"/>
</dbReference>
<evidence type="ECO:0000256" key="4">
    <source>
        <dbReference type="ARBA" id="ARBA00023277"/>
    </source>
</evidence>
<feature type="binding site" evidence="6">
    <location>
        <position position="363"/>
    </location>
    <ligand>
        <name>alpha-maltose 1-phosphate</name>
        <dbReference type="ChEBI" id="CHEBI:63576"/>
    </ligand>
</feature>
<feature type="region of interest" description="Disordered" evidence="7">
    <location>
        <begin position="267"/>
        <end position="289"/>
    </location>
</feature>
<dbReference type="OrthoDB" id="9805159at2"/>
<dbReference type="SMART" id="SM00642">
    <property type="entry name" value="Aamy"/>
    <property type="match status" value="1"/>
</dbReference>
<accession>A0A7X1ZGJ4</accession>
<dbReference type="InterPro" id="IPR006047">
    <property type="entry name" value="GH13_cat_dom"/>
</dbReference>
<organism evidence="9 10">
    <name type="scientific">Roseospira navarrensis</name>
    <dbReference type="NCBI Taxonomy" id="140058"/>
    <lineage>
        <taxon>Bacteria</taxon>
        <taxon>Pseudomonadati</taxon>
        <taxon>Pseudomonadota</taxon>
        <taxon>Alphaproteobacteria</taxon>
        <taxon>Rhodospirillales</taxon>
        <taxon>Rhodospirillaceae</taxon>
        <taxon>Roseospira</taxon>
    </lineage>
</organism>
<keyword evidence="2 6" id="KW-0328">Glycosyltransferase</keyword>
<dbReference type="InterPro" id="IPR021828">
    <property type="entry name" value="GlgE_dom_N/S"/>
</dbReference>
<dbReference type="GO" id="GO:0016758">
    <property type="term" value="F:hexosyltransferase activity"/>
    <property type="evidence" value="ECO:0007669"/>
    <property type="project" value="UniProtKB-UniRule"/>
</dbReference>
<dbReference type="Gene3D" id="2.60.40.1180">
    <property type="entry name" value="Golgi alpha-mannosidase II"/>
    <property type="match status" value="1"/>
</dbReference>
<feature type="site" description="Transition state stabilizer" evidence="6">
    <location>
        <position position="486"/>
    </location>
</feature>
<dbReference type="InterPro" id="IPR049171">
    <property type="entry name" value="GLGE_C"/>
</dbReference>
<evidence type="ECO:0000256" key="6">
    <source>
        <dbReference type="HAMAP-Rule" id="MF_02124"/>
    </source>
</evidence>
<comment type="caution">
    <text evidence="9">The sequence shown here is derived from an EMBL/GenBank/DDBJ whole genome shotgun (WGS) entry which is preliminary data.</text>
</comment>
<comment type="catalytic activity">
    <reaction evidence="5 6">
        <text>alpha-maltose 1-phosphate + [(1-&gt;4)-alpha-D-glucosyl](n) = [(1-&gt;4)-alpha-D-glucosyl](n+2) + phosphate</text>
        <dbReference type="Rhea" id="RHEA:42692"/>
        <dbReference type="Rhea" id="RHEA-COMP:9584"/>
        <dbReference type="Rhea" id="RHEA-COMP:10183"/>
        <dbReference type="ChEBI" id="CHEBI:15444"/>
        <dbReference type="ChEBI" id="CHEBI:43474"/>
        <dbReference type="ChEBI" id="CHEBI:63576"/>
        <dbReference type="EC" id="2.4.99.16"/>
    </reaction>
</comment>
<dbReference type="Pfam" id="PF21702">
    <property type="entry name" value="GLGE_C"/>
    <property type="match status" value="1"/>
</dbReference>
<evidence type="ECO:0000259" key="8">
    <source>
        <dbReference type="SMART" id="SM00642"/>
    </source>
</evidence>
<evidence type="ECO:0000256" key="2">
    <source>
        <dbReference type="ARBA" id="ARBA00022676"/>
    </source>
</evidence>
<keyword evidence="3 6" id="KW-0808">Transferase</keyword>
<reference evidence="9 10" key="1">
    <citation type="submission" date="2019-10" db="EMBL/GenBank/DDBJ databases">
        <title>Draft whole-genome sequence of the purple nonsulfur photosynthetic bacterium Roseospira navarrensis DSM 15114.</title>
        <authorList>
            <person name="Kyndt J.A."/>
            <person name="Meyer T.E."/>
        </authorList>
    </citation>
    <scope>NUCLEOTIDE SEQUENCE [LARGE SCALE GENOMIC DNA]</scope>
    <source>
        <strain evidence="9 10">DSM 15114</strain>
    </source>
</reference>
<evidence type="ECO:0000256" key="3">
    <source>
        <dbReference type="ARBA" id="ARBA00022679"/>
    </source>
</evidence>
<dbReference type="CDD" id="cd11344">
    <property type="entry name" value="AmyAc_GlgE_like"/>
    <property type="match status" value="1"/>
</dbReference>
<dbReference type="InterPro" id="IPR026585">
    <property type="entry name" value="GlgE"/>
</dbReference>
<protein>
    <recommendedName>
        <fullName evidence="6">Alpha-1,4-glucan:maltose-1-phosphate maltosyltransferase</fullName>
        <shortName evidence="6">GMPMT</shortName>
        <ecNumber evidence="6">2.4.99.16</ecNumber>
    </recommendedName>
    <alternativeName>
        <fullName evidence="6">(1-&gt;4)-alpha-D-glucan:maltose-1-phosphate alpha-D-maltosyltransferase</fullName>
    </alternativeName>
</protein>
<dbReference type="AlphaFoldDB" id="A0A7X1ZGJ4"/>
<evidence type="ECO:0000256" key="1">
    <source>
        <dbReference type="ARBA" id="ARBA00011738"/>
    </source>
</evidence>
<feature type="domain" description="Glycosyl hydrolase family 13 catalytic" evidence="8">
    <location>
        <begin position="216"/>
        <end position="559"/>
    </location>
</feature>
<keyword evidence="10" id="KW-1185">Reference proteome</keyword>
<feature type="binding site" evidence="6">
    <location>
        <position position="328"/>
    </location>
    <ligand>
        <name>alpha-maltose 1-phosphate</name>
        <dbReference type="ChEBI" id="CHEBI:63576"/>
    </ligand>
</feature>
<dbReference type="EC" id="2.4.99.16" evidence="6"/>
<feature type="active site" description="Proton donor" evidence="6">
    <location>
        <position position="428"/>
    </location>
</feature>
<dbReference type="EMBL" id="WIVE01000061">
    <property type="protein sequence ID" value="MQX37923.1"/>
    <property type="molecule type" value="Genomic_DNA"/>
</dbReference>
<sequence length="678" mass="77387">MSKRKPAATGASAAIDLSSLSSRPIVIEQVRPAIDHGRFAVKRREGDALQVGAAIFAEGHGALSAVLKLRKAGATDWREFPMVSVNHGLALWEGEAPLEDIGRFEYTIEAWRDLWTSWTDEVGKKVGAHQDVSLELVEGRALVEAAARRAIADDAKYLKTVLKGVDARDATPDSKVALMMSDDLAAVMARWPDRSEAVDYDLTLPLVVDPIRASFAAWYEMFPRSQGTVEGQWGTFEDCIRRLPEVRAMGFDVLYFVPIHPIGVSHRKGKNNSLTAGPDEPGSPYAIGSAEGGHTAIHPALGTMEDFERLVRSANHMGMEVALDIAIQCAPDHPWVTEHPEWFKFRPDGTIKYAENPPKKYQDIVNVEFFGPHQYDLWEELRQVFLFWIRHGVTIFRVDNPHTKPVPFWEWVIRTIKDDYPFVQFLSEAFTRPPMMKMLAKVGFTQSYSYFTWRNSKQELTEYLTELTQTDCVEYMQPNFFANTPDILPEFLQRGGRPAFMIRAVLASTLSTVYGIYNGFELCENDAIPGKEEYNNSEKYEFKVWDWDRPGHIKDLLTRLNHIRLDNRALQDFRALRFYPTDNDDVLFYGRMTADRDNMVFTLCSVNPFDAQHVWMQFPLAEMGIPADQAFEVEDLLSGDRHLWTGPWHHYYLDPAVNPAAIFRIRPWRPVDYRTPSP</sequence>
<proteinExistence type="inferred from homology"/>
<dbReference type="Pfam" id="PF11896">
    <property type="entry name" value="GlgE_dom_N_S"/>
    <property type="match status" value="1"/>
</dbReference>
<evidence type="ECO:0000256" key="7">
    <source>
        <dbReference type="SAM" id="MobiDB-lite"/>
    </source>
</evidence>
<evidence type="ECO:0000256" key="5">
    <source>
        <dbReference type="ARBA" id="ARBA00048735"/>
    </source>
</evidence>
<dbReference type="GO" id="GO:0030979">
    <property type="term" value="P:alpha-glucan biosynthetic process"/>
    <property type="evidence" value="ECO:0007669"/>
    <property type="project" value="UniProtKB-UniRule"/>
</dbReference>
<dbReference type="Gene3D" id="1.20.58.80">
    <property type="entry name" value="Phosphotransferase system, lactose/cellobiose-type IIA subunit"/>
    <property type="match status" value="1"/>
</dbReference>
<evidence type="ECO:0000313" key="10">
    <source>
        <dbReference type="Proteomes" id="UP000434582"/>
    </source>
</evidence>
<dbReference type="SUPFAM" id="SSF51445">
    <property type="entry name" value="(Trans)glycosidases"/>
    <property type="match status" value="1"/>
</dbReference>
<dbReference type="PANTHER" id="PTHR47786">
    <property type="entry name" value="ALPHA-1,4-GLUCAN:MALTOSE-1-PHOSPHATE MALTOSYLTRANSFERASE"/>
    <property type="match status" value="1"/>
</dbReference>
<dbReference type="RefSeq" id="WP_153345886.1">
    <property type="nucleotide sequence ID" value="NZ_WIVE01000061.1"/>
</dbReference>
<dbReference type="InterPro" id="IPR013780">
    <property type="entry name" value="Glyco_hydro_b"/>
</dbReference>
<dbReference type="GO" id="GO:0004553">
    <property type="term" value="F:hydrolase activity, hydrolyzing O-glycosyl compounds"/>
    <property type="evidence" value="ECO:0007669"/>
    <property type="project" value="InterPro"/>
</dbReference>
<comment type="function">
    <text evidence="6">Maltosyltransferase that uses maltose 1-phosphate (M1P) as the sugar donor to elongate linear or branched alpha-(1-&gt;4)-glucans. Is involved in a branched alpha-glucan biosynthetic pathway from trehalose, together with TreS, Mak and GlgB.</text>
</comment>
<evidence type="ECO:0000313" key="9">
    <source>
        <dbReference type="EMBL" id="MQX37923.1"/>
    </source>
</evidence>
<name>A0A7X1ZGJ4_9PROT</name>
<feature type="binding site" evidence="6">
    <location>
        <position position="400"/>
    </location>
    <ligand>
        <name>alpha-maltose 1-phosphate</name>
        <dbReference type="ChEBI" id="CHEBI:63576"/>
    </ligand>
</feature>
<comment type="subunit">
    <text evidence="1 6">Homodimer.</text>
</comment>
<comment type="similarity">
    <text evidence="6">Belongs to the glycosyl hydrolase 13 family. GlgE subfamily.</text>
</comment>
<feature type="binding site" evidence="6">
    <location>
        <position position="268"/>
    </location>
    <ligand>
        <name>alpha-maltose 1-phosphate</name>
        <dbReference type="ChEBI" id="CHEBI:63576"/>
    </ligand>
</feature>
<dbReference type="InterPro" id="IPR017853">
    <property type="entry name" value="GH"/>
</dbReference>
<gene>
    <name evidence="6" type="primary">glgE</name>
    <name evidence="9" type="ORF">GHC57_15485</name>
</gene>
<dbReference type="PANTHER" id="PTHR47786:SF2">
    <property type="entry name" value="GLYCOSYL HYDROLASE FAMILY 13 CATALYTIC DOMAIN-CONTAINING PROTEIN"/>
    <property type="match status" value="1"/>
</dbReference>
<feature type="binding site" evidence="6">
    <location>
        <begin position="539"/>
        <end position="540"/>
    </location>
    <ligand>
        <name>alpha-maltose 1-phosphate</name>
        <dbReference type="ChEBI" id="CHEBI:63576"/>
    </ligand>
</feature>
<dbReference type="Proteomes" id="UP000434582">
    <property type="component" value="Unassembled WGS sequence"/>
</dbReference>
<keyword evidence="4 6" id="KW-0119">Carbohydrate metabolism</keyword>
<dbReference type="InterPro" id="IPR013783">
    <property type="entry name" value="Ig-like_fold"/>
</dbReference>
<dbReference type="HAMAP" id="MF_02124">
    <property type="entry name" value="GlgE"/>
    <property type="match status" value="1"/>
</dbReference>